<dbReference type="InterPro" id="IPR027417">
    <property type="entry name" value="P-loop_NTPase"/>
</dbReference>
<dbReference type="RefSeq" id="WP_214359999.1">
    <property type="nucleotide sequence ID" value="NZ_JAEKFT010000003.1"/>
</dbReference>
<feature type="region of interest" description="Disordered" evidence="1">
    <location>
        <begin position="459"/>
        <end position="478"/>
    </location>
</feature>
<dbReference type="GO" id="GO:0003677">
    <property type="term" value="F:DNA binding"/>
    <property type="evidence" value="ECO:0007669"/>
    <property type="project" value="InterPro"/>
</dbReference>
<reference evidence="4" key="1">
    <citation type="journal article" date="2022" name="ISME J.">
        <title>Genetic and phylogenetic analysis of dissimilatory iodate-reducing bacteria identifies potential niches across the world's oceans.</title>
        <authorList>
            <person name="Reyes-Umana V."/>
            <person name="Henning Z."/>
            <person name="Lee K."/>
            <person name="Barnum T.P."/>
            <person name="Coates J.D."/>
        </authorList>
    </citation>
    <scope>NUCLEOTIDE SEQUENCE [LARGE SCALE GENOMIC DNA]</scope>
    <source>
        <strain evidence="4">IR12</strain>
    </source>
</reference>
<dbReference type="InterPro" id="IPR014001">
    <property type="entry name" value="Helicase_ATP-bd"/>
</dbReference>
<dbReference type="Gene3D" id="3.40.50.300">
    <property type="entry name" value="P-loop containing nucleotide triphosphate hydrolases"/>
    <property type="match status" value="2"/>
</dbReference>
<accession>A0A944HA59</accession>
<dbReference type="AlphaFoldDB" id="A0A944HA59"/>
<dbReference type="GO" id="GO:0004386">
    <property type="term" value="F:helicase activity"/>
    <property type="evidence" value="ECO:0007669"/>
    <property type="project" value="UniProtKB-KW"/>
</dbReference>
<feature type="compositionally biased region" description="Basic residues" evidence="1">
    <location>
        <begin position="462"/>
        <end position="473"/>
    </location>
</feature>
<dbReference type="SMART" id="SM00487">
    <property type="entry name" value="DEXDc"/>
    <property type="match status" value="1"/>
</dbReference>
<dbReference type="InterPro" id="IPR006935">
    <property type="entry name" value="Helicase/UvrB_N"/>
</dbReference>
<dbReference type="InterPro" id="IPR038718">
    <property type="entry name" value="SNF2-like_sf"/>
</dbReference>
<keyword evidence="3" id="KW-0547">Nucleotide-binding</keyword>
<name>A0A944HA59_DENI1</name>
<keyword evidence="3" id="KW-0347">Helicase</keyword>
<dbReference type="PANTHER" id="PTHR10799">
    <property type="entry name" value="SNF2/RAD54 HELICASE FAMILY"/>
    <property type="match status" value="1"/>
</dbReference>
<evidence type="ECO:0000256" key="1">
    <source>
        <dbReference type="SAM" id="MobiDB-lite"/>
    </source>
</evidence>
<sequence>MQTVQTSADTAAQVHTEADAPVPVELGLAQFIDDFGDSLLDAVREQCAPVYDGMADTTREKRMDALLRSPFPAQHDVVQSVLRLLVDRGQPAAIINAEMGTGKTMMAIAAAALMHHEGYRRTLVIAPPHLVYKWRREIRETVPGAQVWILNGPDTLRKLLVMRSMRAAPSVPEFFVLGRVRMRMGYHWRPAFASRTVVWSDELGARHASRYASCCDCGAYVTRKGEEGDDLPLSFERAGLDLAEERCCCSACGAPLWTLARKGRPMRSRRELVIDALRQMPTIGPKTAEKLVATFGEDLLSGMLEDNLYDFVNLMDEEGELVFSDRQARRIERALANTEIAFGQGDYQATEFIKRYLPQGYFGLLVVDEGHEYKNESSAQGQAMGVLARKCRKTLLLTGTLMGGYADDLFHLLWRINPAAMIEDGYAVNARGRLGTAQLAFMREHGVLKDIYREGASEAHKTAKGSKRSHRTSKGPGFGPKGIMRYVLPITAFLKLKDIGGDVLPPYDEVFEQIAQGDEMREAYSRLAATLTTELKQALVRGDNSLLGVVLNVLLAWPDCAFRDELVKHPRTRAQLVFQRAVLDDAPSPKEAALIQWCAQEQANGRRVLVYTTYSGKRDTTARLRVLLEARGFKVAVLRASVDAAKREDWVADQVERGIDALICNPDLVKTGLDLLEFPTIVFMQSGYNVFTLQQAARRSWRIGQKQAVKVVFLGYADTAQMQCLELMAKKIAVAQSTSGDMPESGLDVLNQSGDSIEVALARQLVA</sequence>
<feature type="domain" description="Helicase C-terminal" evidence="2">
    <location>
        <begin position="593"/>
        <end position="750"/>
    </location>
</feature>
<dbReference type="PROSITE" id="PS51194">
    <property type="entry name" value="HELICASE_CTER"/>
    <property type="match status" value="1"/>
</dbReference>
<dbReference type="GO" id="GO:0016787">
    <property type="term" value="F:hydrolase activity"/>
    <property type="evidence" value="ECO:0007669"/>
    <property type="project" value="InterPro"/>
</dbReference>
<dbReference type="Pfam" id="PF00271">
    <property type="entry name" value="Helicase_C"/>
    <property type="match status" value="1"/>
</dbReference>
<dbReference type="InterPro" id="IPR001650">
    <property type="entry name" value="Helicase_C-like"/>
</dbReference>
<proteinExistence type="predicted"/>
<organism evidence="3 4">
    <name type="scientific">Denitromonas iodatirespirans</name>
    <dbReference type="NCBI Taxonomy" id="2795389"/>
    <lineage>
        <taxon>Bacteria</taxon>
        <taxon>Pseudomonadati</taxon>
        <taxon>Pseudomonadota</taxon>
        <taxon>Betaproteobacteria</taxon>
        <taxon>Rhodocyclales</taxon>
        <taxon>Zoogloeaceae</taxon>
        <taxon>Denitromonas</taxon>
    </lineage>
</organism>
<evidence type="ECO:0000259" key="2">
    <source>
        <dbReference type="PROSITE" id="PS51194"/>
    </source>
</evidence>
<dbReference type="EMBL" id="JAEKFT010000003">
    <property type="protein sequence ID" value="MBT0960247.1"/>
    <property type="molecule type" value="Genomic_DNA"/>
</dbReference>
<gene>
    <name evidence="3" type="ORF">I8J34_03580</name>
</gene>
<dbReference type="SUPFAM" id="SSF52540">
    <property type="entry name" value="P-loop containing nucleoside triphosphate hydrolases"/>
    <property type="match status" value="2"/>
</dbReference>
<dbReference type="Proteomes" id="UP000694660">
    <property type="component" value="Unassembled WGS sequence"/>
</dbReference>
<evidence type="ECO:0000313" key="3">
    <source>
        <dbReference type="EMBL" id="MBT0960247.1"/>
    </source>
</evidence>
<comment type="caution">
    <text evidence="3">The sequence shown here is derived from an EMBL/GenBank/DDBJ whole genome shotgun (WGS) entry which is preliminary data.</text>
</comment>
<evidence type="ECO:0000313" key="4">
    <source>
        <dbReference type="Proteomes" id="UP000694660"/>
    </source>
</evidence>
<keyword evidence="3" id="KW-0067">ATP-binding</keyword>
<dbReference type="GO" id="GO:0005524">
    <property type="term" value="F:ATP binding"/>
    <property type="evidence" value="ECO:0007669"/>
    <property type="project" value="InterPro"/>
</dbReference>
<protein>
    <submittedName>
        <fullName evidence="3">DEAD/DEAH box helicase family protein</fullName>
    </submittedName>
</protein>
<keyword evidence="4" id="KW-1185">Reference proteome</keyword>
<dbReference type="Pfam" id="PF04851">
    <property type="entry name" value="ResIII"/>
    <property type="match status" value="1"/>
</dbReference>
<dbReference type="Gene3D" id="3.40.50.10810">
    <property type="entry name" value="Tandem AAA-ATPase domain"/>
    <property type="match status" value="1"/>
</dbReference>
<keyword evidence="3" id="KW-0378">Hydrolase</keyword>